<dbReference type="Proteomes" id="UP000593567">
    <property type="component" value="Unassembled WGS sequence"/>
</dbReference>
<evidence type="ECO:0000313" key="2">
    <source>
        <dbReference type="Proteomes" id="UP000593567"/>
    </source>
</evidence>
<protein>
    <submittedName>
        <fullName evidence="1">Uncharacterized protein</fullName>
    </submittedName>
</protein>
<sequence length="84" mass="9686">MYENGIAIQWDEMDLQFTCNTAECKLQIAVTTSAKVVNLSWKILISSILLVSTYLRDSWKLLLLCWNIYVHTVCIKMLIGQENC</sequence>
<accession>A0A7J7K6S9</accession>
<dbReference type="AlphaFoldDB" id="A0A7J7K6S9"/>
<organism evidence="1 2">
    <name type="scientific">Bugula neritina</name>
    <name type="common">Brown bryozoan</name>
    <name type="synonym">Sertularia neritina</name>
    <dbReference type="NCBI Taxonomy" id="10212"/>
    <lineage>
        <taxon>Eukaryota</taxon>
        <taxon>Metazoa</taxon>
        <taxon>Spiralia</taxon>
        <taxon>Lophotrochozoa</taxon>
        <taxon>Bryozoa</taxon>
        <taxon>Gymnolaemata</taxon>
        <taxon>Cheilostomatida</taxon>
        <taxon>Flustrina</taxon>
        <taxon>Buguloidea</taxon>
        <taxon>Bugulidae</taxon>
        <taxon>Bugula</taxon>
    </lineage>
</organism>
<gene>
    <name evidence="1" type="ORF">EB796_008382</name>
</gene>
<reference evidence="1" key="1">
    <citation type="submission" date="2020-06" db="EMBL/GenBank/DDBJ databases">
        <title>Draft genome of Bugula neritina, a colonial animal packing powerful symbionts and potential medicines.</title>
        <authorList>
            <person name="Rayko M."/>
        </authorList>
    </citation>
    <scope>NUCLEOTIDE SEQUENCE [LARGE SCALE GENOMIC DNA]</scope>
    <source>
        <strain evidence="1">Kwan_BN1</strain>
    </source>
</reference>
<keyword evidence="2" id="KW-1185">Reference proteome</keyword>
<name>A0A7J7K6S9_BUGNE</name>
<comment type="caution">
    <text evidence="1">The sequence shown here is derived from an EMBL/GenBank/DDBJ whole genome shotgun (WGS) entry which is preliminary data.</text>
</comment>
<dbReference type="EMBL" id="VXIV02001389">
    <property type="protein sequence ID" value="KAF6033308.1"/>
    <property type="molecule type" value="Genomic_DNA"/>
</dbReference>
<evidence type="ECO:0000313" key="1">
    <source>
        <dbReference type="EMBL" id="KAF6033308.1"/>
    </source>
</evidence>
<proteinExistence type="predicted"/>